<protein>
    <recommendedName>
        <fullName evidence="4">PrsW family intramembrane metalloprotease</fullName>
    </recommendedName>
</protein>
<dbReference type="GO" id="GO:0008233">
    <property type="term" value="F:peptidase activity"/>
    <property type="evidence" value="ECO:0007669"/>
    <property type="project" value="InterPro"/>
</dbReference>
<feature type="transmembrane region" description="Helical" evidence="1">
    <location>
        <begin position="213"/>
        <end position="233"/>
    </location>
</feature>
<dbReference type="EMBL" id="BOON01000043">
    <property type="protein sequence ID" value="GII24891.1"/>
    <property type="molecule type" value="Genomic_DNA"/>
</dbReference>
<keyword evidence="1" id="KW-0472">Membrane</keyword>
<dbReference type="PANTHER" id="PTHR36844:SF1">
    <property type="entry name" value="PROTEASE PRSW"/>
    <property type="match status" value="1"/>
</dbReference>
<proteinExistence type="predicted"/>
<dbReference type="AlphaFoldDB" id="A0A8J3X2G4"/>
<feature type="transmembrane region" description="Helical" evidence="1">
    <location>
        <begin position="63"/>
        <end position="81"/>
    </location>
</feature>
<dbReference type="InterPro" id="IPR026898">
    <property type="entry name" value="PrsW"/>
</dbReference>
<evidence type="ECO:0008006" key="4">
    <source>
        <dbReference type="Google" id="ProtNLM"/>
    </source>
</evidence>
<feature type="transmembrane region" description="Helical" evidence="1">
    <location>
        <begin position="386"/>
        <end position="409"/>
    </location>
</feature>
<organism evidence="2 3">
    <name type="scientific">Planosporangium mesophilum</name>
    <dbReference type="NCBI Taxonomy" id="689768"/>
    <lineage>
        <taxon>Bacteria</taxon>
        <taxon>Bacillati</taxon>
        <taxon>Actinomycetota</taxon>
        <taxon>Actinomycetes</taxon>
        <taxon>Micromonosporales</taxon>
        <taxon>Micromonosporaceae</taxon>
        <taxon>Planosporangium</taxon>
    </lineage>
</organism>
<dbReference type="Pfam" id="PF13367">
    <property type="entry name" value="PrsW-protease"/>
    <property type="match status" value="1"/>
</dbReference>
<dbReference type="RefSeq" id="WP_168113787.1">
    <property type="nucleotide sequence ID" value="NZ_BOON01000043.1"/>
</dbReference>
<reference evidence="2" key="1">
    <citation type="submission" date="2021-01" db="EMBL/GenBank/DDBJ databases">
        <title>Whole genome shotgun sequence of Planosporangium mesophilum NBRC 109066.</title>
        <authorList>
            <person name="Komaki H."/>
            <person name="Tamura T."/>
        </authorList>
    </citation>
    <scope>NUCLEOTIDE SEQUENCE</scope>
    <source>
        <strain evidence="2">NBRC 109066</strain>
    </source>
</reference>
<evidence type="ECO:0000313" key="2">
    <source>
        <dbReference type="EMBL" id="GII24891.1"/>
    </source>
</evidence>
<keyword evidence="1" id="KW-0812">Transmembrane</keyword>
<gene>
    <name evidence="2" type="ORF">Pme01_44880</name>
</gene>
<feature type="transmembrane region" description="Helical" evidence="1">
    <location>
        <begin position="253"/>
        <end position="271"/>
    </location>
</feature>
<keyword evidence="3" id="KW-1185">Reference proteome</keyword>
<name>A0A8J3X2G4_9ACTN</name>
<accession>A0A8J3X2G4</accession>
<comment type="caution">
    <text evidence="2">The sequence shown here is derived from an EMBL/GenBank/DDBJ whole genome shotgun (WGS) entry which is preliminary data.</text>
</comment>
<evidence type="ECO:0000256" key="1">
    <source>
        <dbReference type="SAM" id="Phobius"/>
    </source>
</evidence>
<dbReference type="Proteomes" id="UP000599074">
    <property type="component" value="Unassembled WGS sequence"/>
</dbReference>
<feature type="transmembrane region" description="Helical" evidence="1">
    <location>
        <begin position="188"/>
        <end position="206"/>
    </location>
</feature>
<feature type="transmembrane region" description="Helical" evidence="1">
    <location>
        <begin position="29"/>
        <end position="51"/>
    </location>
</feature>
<keyword evidence="1" id="KW-1133">Transmembrane helix</keyword>
<evidence type="ECO:0000313" key="3">
    <source>
        <dbReference type="Proteomes" id="UP000599074"/>
    </source>
</evidence>
<sequence length="410" mass="42417">MPVFWLLTGLLLVCAVALGTMVALPFGRYPVAMTTAFVVFGMYAVPFVLFIVNLDHLEREPPILLATAFTWGAVVVTATAVPGNVAADNLIAKLVSPRFAAMWGPALAGPTVEETLKFLGVLVIALLAAAQVNSVVDGMVYGAMVGLGYQVMENVSYAAMAVQAAGTGDRVEPVFTTLIARGILAGPWSHTVFTALAGAGVGYAVVRVDRSRAARAGVAGLCLGGAWLCHFLWNSPLLAGGFGLGTPGQVAVLLIKGGPVLGLALALAHLARVREGDYYANVLAALADRRIVTPTELGALSSLGGRARLRRAAYARAGGAGDRAARRLQDAQSRLAVELSRGTTADGGLTAEAAAHAREVLRARHSLAALGLGPASSRRPFAGSTVMWLIGAWVTVFGALGLALMLRALT</sequence>
<dbReference type="PANTHER" id="PTHR36844">
    <property type="entry name" value="PROTEASE PRSW"/>
    <property type="match status" value="1"/>
</dbReference>